<organism evidence="3 4">
    <name type="scientific">Zizania palustris</name>
    <name type="common">Northern wild rice</name>
    <dbReference type="NCBI Taxonomy" id="103762"/>
    <lineage>
        <taxon>Eukaryota</taxon>
        <taxon>Viridiplantae</taxon>
        <taxon>Streptophyta</taxon>
        <taxon>Embryophyta</taxon>
        <taxon>Tracheophyta</taxon>
        <taxon>Spermatophyta</taxon>
        <taxon>Magnoliopsida</taxon>
        <taxon>Liliopsida</taxon>
        <taxon>Poales</taxon>
        <taxon>Poaceae</taxon>
        <taxon>BOP clade</taxon>
        <taxon>Oryzoideae</taxon>
        <taxon>Oryzeae</taxon>
        <taxon>Zizaniinae</taxon>
        <taxon>Zizania</taxon>
    </lineage>
</organism>
<name>A0A8J5WHZ0_ZIZPA</name>
<reference evidence="3" key="1">
    <citation type="journal article" date="2021" name="bioRxiv">
        <title>Whole Genome Assembly and Annotation of Northern Wild Rice, Zizania palustris L., Supports a Whole Genome Duplication in the Zizania Genus.</title>
        <authorList>
            <person name="Haas M."/>
            <person name="Kono T."/>
            <person name="Macchietto M."/>
            <person name="Millas R."/>
            <person name="McGilp L."/>
            <person name="Shao M."/>
            <person name="Duquette J."/>
            <person name="Hirsch C.N."/>
            <person name="Kimball J."/>
        </authorList>
    </citation>
    <scope>NUCLEOTIDE SEQUENCE</scope>
    <source>
        <tissue evidence="3">Fresh leaf tissue</tissue>
    </source>
</reference>
<feature type="signal peptide" evidence="1">
    <location>
        <begin position="1"/>
        <end position="22"/>
    </location>
</feature>
<evidence type="ECO:0000313" key="4">
    <source>
        <dbReference type="Proteomes" id="UP000729402"/>
    </source>
</evidence>
<dbReference type="AlphaFoldDB" id="A0A8J5WHZ0"/>
<proteinExistence type="predicted"/>
<sequence length="192" mass="21367">MSMHYVIAQLALAKALITQGSCDQAVKVCDHGLSLQPADPAEQYAYLWNDVANISNAQDPQGRIALCREGFRGLRLKAQRGIMGTAVPPEEAAFAPKWPPESADLDRARARFSSMSDDERQAYLQVSFAEMESSCRSGGMPEQCVHRMVRVLSDAEEFVKGAGSSYWICPFCTPIFLDVTEFMLHMENDHIF</sequence>
<accession>A0A8J5WHZ0</accession>
<dbReference type="PROSITE" id="PS00028">
    <property type="entry name" value="ZINC_FINGER_C2H2_1"/>
    <property type="match status" value="1"/>
</dbReference>
<protein>
    <recommendedName>
        <fullName evidence="2">C2H2-type domain-containing protein</fullName>
    </recommendedName>
</protein>
<gene>
    <name evidence="3" type="ORF">GUJ93_ZPchr0011g28567</name>
</gene>
<evidence type="ECO:0000259" key="2">
    <source>
        <dbReference type="PROSITE" id="PS00028"/>
    </source>
</evidence>
<comment type="caution">
    <text evidence="3">The sequence shown here is derived from an EMBL/GenBank/DDBJ whole genome shotgun (WGS) entry which is preliminary data.</text>
</comment>
<dbReference type="Proteomes" id="UP000729402">
    <property type="component" value="Unassembled WGS sequence"/>
</dbReference>
<keyword evidence="1" id="KW-0732">Signal</keyword>
<dbReference type="InterPro" id="IPR013087">
    <property type="entry name" value="Znf_C2H2_type"/>
</dbReference>
<keyword evidence="4" id="KW-1185">Reference proteome</keyword>
<evidence type="ECO:0000256" key="1">
    <source>
        <dbReference type="SAM" id="SignalP"/>
    </source>
</evidence>
<dbReference type="EMBL" id="JAAALK010000081">
    <property type="protein sequence ID" value="KAG8089986.1"/>
    <property type="molecule type" value="Genomic_DNA"/>
</dbReference>
<evidence type="ECO:0000313" key="3">
    <source>
        <dbReference type="EMBL" id="KAG8089986.1"/>
    </source>
</evidence>
<reference evidence="3" key="2">
    <citation type="submission" date="2021-02" db="EMBL/GenBank/DDBJ databases">
        <authorList>
            <person name="Kimball J.A."/>
            <person name="Haas M.W."/>
            <person name="Macchietto M."/>
            <person name="Kono T."/>
            <person name="Duquette J."/>
            <person name="Shao M."/>
        </authorList>
    </citation>
    <scope>NUCLEOTIDE SEQUENCE</scope>
    <source>
        <tissue evidence="3">Fresh leaf tissue</tissue>
    </source>
</reference>
<feature type="chain" id="PRO_5035299246" description="C2H2-type domain-containing protein" evidence="1">
    <location>
        <begin position="23"/>
        <end position="192"/>
    </location>
</feature>
<feature type="domain" description="C2H2-type" evidence="2">
    <location>
        <begin position="169"/>
        <end position="190"/>
    </location>
</feature>